<accession>A0A8R1UYG2</accession>
<protein>
    <submittedName>
        <fullName evidence="1">Uncharacterized protein</fullName>
    </submittedName>
</protein>
<evidence type="ECO:0000313" key="1">
    <source>
        <dbReference type="EnsemblMetazoa" id="PPA40010.1"/>
    </source>
</evidence>
<dbReference type="EnsemblMetazoa" id="PPA40010.1">
    <property type="protein sequence ID" value="PPA40010.1"/>
    <property type="gene ID" value="WBGene00278379"/>
</dbReference>
<proteinExistence type="predicted"/>
<reference evidence="2" key="1">
    <citation type="journal article" date="2008" name="Nat. Genet.">
        <title>The Pristionchus pacificus genome provides a unique perspective on nematode lifestyle and parasitism.</title>
        <authorList>
            <person name="Dieterich C."/>
            <person name="Clifton S.W."/>
            <person name="Schuster L.N."/>
            <person name="Chinwalla A."/>
            <person name="Delehaunty K."/>
            <person name="Dinkelacker I."/>
            <person name="Fulton L."/>
            <person name="Fulton R."/>
            <person name="Godfrey J."/>
            <person name="Minx P."/>
            <person name="Mitreva M."/>
            <person name="Roeseler W."/>
            <person name="Tian H."/>
            <person name="Witte H."/>
            <person name="Yang S.P."/>
            <person name="Wilson R.K."/>
            <person name="Sommer R.J."/>
        </authorList>
    </citation>
    <scope>NUCLEOTIDE SEQUENCE [LARGE SCALE GENOMIC DNA]</scope>
    <source>
        <strain evidence="2">PS312</strain>
    </source>
</reference>
<dbReference type="AlphaFoldDB" id="A0A2A6BIP4"/>
<keyword evidence="2" id="KW-1185">Reference proteome</keyword>
<organism evidence="1 2">
    <name type="scientific">Pristionchus pacificus</name>
    <name type="common">Parasitic nematode worm</name>
    <dbReference type="NCBI Taxonomy" id="54126"/>
    <lineage>
        <taxon>Eukaryota</taxon>
        <taxon>Metazoa</taxon>
        <taxon>Ecdysozoa</taxon>
        <taxon>Nematoda</taxon>
        <taxon>Chromadorea</taxon>
        <taxon>Rhabditida</taxon>
        <taxon>Rhabditina</taxon>
        <taxon>Diplogasteromorpha</taxon>
        <taxon>Diplogasteroidea</taxon>
        <taxon>Neodiplogasteridae</taxon>
        <taxon>Pristionchus</taxon>
    </lineage>
</organism>
<dbReference type="Proteomes" id="UP000005239">
    <property type="component" value="Unassembled WGS sequence"/>
</dbReference>
<accession>A0A2A6BIP4</accession>
<name>A0A2A6BIP4_PRIPA</name>
<reference evidence="1" key="2">
    <citation type="submission" date="2022-06" db="UniProtKB">
        <authorList>
            <consortium name="EnsemblMetazoa"/>
        </authorList>
    </citation>
    <scope>IDENTIFICATION</scope>
    <source>
        <strain evidence="1">PS312</strain>
    </source>
</reference>
<gene>
    <name evidence="1" type="primary">WBGene00278379</name>
</gene>
<sequence>MKLPLVLLVSLVFIRFGIGLSIENGYYQLEHRLNRSKQEMRQCWLHFLQPPRQLSIS</sequence>
<evidence type="ECO:0000313" key="2">
    <source>
        <dbReference type="Proteomes" id="UP000005239"/>
    </source>
</evidence>